<keyword evidence="1" id="KW-0472">Membrane</keyword>
<keyword evidence="1" id="KW-1133">Transmembrane helix</keyword>
<geneLocation type="plasmid" evidence="3">
    <name>p1</name>
</geneLocation>
<accession>A0AA96WR92</accession>
<protein>
    <submittedName>
        <fullName evidence="3">Uncharacterized protein</fullName>
    </submittedName>
</protein>
<evidence type="ECO:0000256" key="2">
    <source>
        <dbReference type="SAM" id="SignalP"/>
    </source>
</evidence>
<keyword evidence="1" id="KW-0812">Transmembrane</keyword>
<dbReference type="EMBL" id="CP053588">
    <property type="protein sequence ID" value="WNZ28041.1"/>
    <property type="molecule type" value="Genomic_DNA"/>
</dbReference>
<feature type="transmembrane region" description="Helical" evidence="1">
    <location>
        <begin position="191"/>
        <end position="209"/>
    </location>
</feature>
<evidence type="ECO:0000256" key="1">
    <source>
        <dbReference type="SAM" id="Phobius"/>
    </source>
</evidence>
<feature type="transmembrane region" description="Helical" evidence="1">
    <location>
        <begin position="339"/>
        <end position="363"/>
    </location>
</feature>
<proteinExistence type="predicted"/>
<keyword evidence="2" id="KW-0732">Signal</keyword>
<organism evidence="3">
    <name type="scientific">Leptolyngbya sp. NK1-12</name>
    <dbReference type="NCBI Taxonomy" id="2547451"/>
    <lineage>
        <taxon>Bacteria</taxon>
        <taxon>Bacillati</taxon>
        <taxon>Cyanobacteriota</taxon>
        <taxon>Cyanophyceae</taxon>
        <taxon>Leptolyngbyales</taxon>
        <taxon>Leptolyngbyaceae</taxon>
        <taxon>Leptolyngbya group</taxon>
        <taxon>Leptolyngbya</taxon>
    </lineage>
</organism>
<feature type="signal peptide" evidence="2">
    <location>
        <begin position="1"/>
        <end position="29"/>
    </location>
</feature>
<dbReference type="RefSeq" id="WP_316437201.1">
    <property type="nucleotide sequence ID" value="NZ_CP053588.1"/>
</dbReference>
<feature type="chain" id="PRO_5041713709" evidence="2">
    <location>
        <begin position="30"/>
        <end position="376"/>
    </location>
</feature>
<sequence length="376" mass="40750">MKNLKYVGVALAASLVCVFLWFNPLPSHASQPSVLLQTEPFLSQVVPDEAPVRIALQAVDATGQPLSNVQFQLQLSTPVKTPWFTSDFPVVEGTQLLELSAKAPSGKLEFEQVMPIRGDYTLKAQVEPLVAGAFEPFEQSLQLSVPENTTKYRNAAILIGILMIVGVASGWVIGGDQTVRDGEVAPQPIRLLLSAATVVAIAVLLFVNINAELAAAHSHGEMQSVTASPVQKSEDFEIRLSGDQQAIVGQLASQTIQVVNAKTGNPEADIIVNVEAIALKDNKQMFAYYGRTNNQGNLTWKEQFFDGAPHQVVAKIAPPSSLTLRVSHEVEVEGIAPPLYIRFISLSYYTGIFVLSLLAGVWLHRQSSRPVGLFGR</sequence>
<evidence type="ECO:0000313" key="3">
    <source>
        <dbReference type="EMBL" id="WNZ28041.1"/>
    </source>
</evidence>
<gene>
    <name evidence="3" type="ORF">HJG54_34565</name>
</gene>
<name>A0AA96WR92_9CYAN</name>
<feature type="transmembrane region" description="Helical" evidence="1">
    <location>
        <begin position="155"/>
        <end position="179"/>
    </location>
</feature>
<keyword evidence="3" id="KW-0614">Plasmid</keyword>
<dbReference type="AlphaFoldDB" id="A0AA96WR92"/>
<reference evidence="3" key="1">
    <citation type="submission" date="2020-05" db="EMBL/GenBank/DDBJ databases">
        <authorList>
            <person name="Zhu T."/>
            <person name="Keshari N."/>
            <person name="Lu X."/>
        </authorList>
    </citation>
    <scope>NUCLEOTIDE SEQUENCE</scope>
    <source>
        <strain evidence="3">NK1-12</strain>
        <plasmid evidence="3">p1</plasmid>
    </source>
</reference>